<dbReference type="Proteomes" id="UP000593574">
    <property type="component" value="Unassembled WGS sequence"/>
</dbReference>
<protein>
    <submittedName>
        <fullName evidence="1">Uncharacterized protein</fullName>
    </submittedName>
</protein>
<organism evidence="1 2">
    <name type="scientific">Gossypium laxum</name>
    <dbReference type="NCBI Taxonomy" id="34288"/>
    <lineage>
        <taxon>Eukaryota</taxon>
        <taxon>Viridiplantae</taxon>
        <taxon>Streptophyta</taxon>
        <taxon>Embryophyta</taxon>
        <taxon>Tracheophyta</taxon>
        <taxon>Spermatophyta</taxon>
        <taxon>Magnoliopsida</taxon>
        <taxon>eudicotyledons</taxon>
        <taxon>Gunneridae</taxon>
        <taxon>Pentapetalae</taxon>
        <taxon>rosids</taxon>
        <taxon>malvids</taxon>
        <taxon>Malvales</taxon>
        <taxon>Malvaceae</taxon>
        <taxon>Malvoideae</taxon>
        <taxon>Gossypium</taxon>
    </lineage>
</organism>
<dbReference type="EMBL" id="JABEZV010438310">
    <property type="protein sequence ID" value="MBA0729552.1"/>
    <property type="molecule type" value="Genomic_DNA"/>
</dbReference>
<sequence>MRPFEFGPRKCNKKNVIVLRRGTCQSCRTSLASE</sequence>
<gene>
    <name evidence="1" type="ORF">Golax_025763</name>
</gene>
<proteinExistence type="predicted"/>
<reference evidence="1 2" key="1">
    <citation type="journal article" date="2019" name="Genome Biol. Evol.">
        <title>Insights into the evolution of the New World diploid cottons (Gossypium, subgenus Houzingenia) based on genome sequencing.</title>
        <authorList>
            <person name="Grover C.E."/>
            <person name="Arick M.A. 2nd"/>
            <person name="Thrash A."/>
            <person name="Conover J.L."/>
            <person name="Sanders W.S."/>
            <person name="Peterson D.G."/>
            <person name="Frelichowski J.E."/>
            <person name="Scheffler J.A."/>
            <person name="Scheffler B.E."/>
            <person name="Wendel J.F."/>
        </authorList>
    </citation>
    <scope>NUCLEOTIDE SEQUENCE [LARGE SCALE GENOMIC DNA]</scope>
    <source>
        <strain evidence="1">4</strain>
        <tissue evidence="1">Leaf</tissue>
    </source>
</reference>
<evidence type="ECO:0000313" key="1">
    <source>
        <dbReference type="EMBL" id="MBA0729552.1"/>
    </source>
</evidence>
<keyword evidence="2" id="KW-1185">Reference proteome</keyword>
<evidence type="ECO:0000313" key="2">
    <source>
        <dbReference type="Proteomes" id="UP000593574"/>
    </source>
</evidence>
<name>A0A7J9B027_9ROSI</name>
<comment type="caution">
    <text evidence="1">The sequence shown here is derived from an EMBL/GenBank/DDBJ whole genome shotgun (WGS) entry which is preliminary data.</text>
</comment>
<accession>A0A7J9B027</accession>
<dbReference type="AlphaFoldDB" id="A0A7J9B027"/>